<dbReference type="GO" id="GO:0030488">
    <property type="term" value="P:tRNA methylation"/>
    <property type="evidence" value="ECO:0007669"/>
    <property type="project" value="InterPro"/>
</dbReference>
<evidence type="ECO:0000259" key="4">
    <source>
        <dbReference type="Pfam" id="PF25050"/>
    </source>
</evidence>
<dbReference type="Pfam" id="PF25050">
    <property type="entry name" value="TARBP1"/>
    <property type="match status" value="1"/>
</dbReference>
<proteinExistence type="predicted"/>
<dbReference type="InterPro" id="IPR029028">
    <property type="entry name" value="Alpha/beta_knot_MTases"/>
</dbReference>
<feature type="domain" description="tRNA/rRNA methyltransferase SpoU type" evidence="3">
    <location>
        <begin position="448"/>
        <end position="588"/>
    </location>
</feature>
<dbReference type="GO" id="GO:0003723">
    <property type="term" value="F:RNA binding"/>
    <property type="evidence" value="ECO:0007669"/>
    <property type="project" value="InterPro"/>
</dbReference>
<evidence type="ECO:0000259" key="3">
    <source>
        <dbReference type="Pfam" id="PF00588"/>
    </source>
</evidence>
<dbReference type="STRING" id="51028.A0A158QA42"/>
<evidence type="ECO:0000256" key="2">
    <source>
        <dbReference type="ARBA" id="ARBA00022679"/>
    </source>
</evidence>
<dbReference type="GO" id="GO:0016423">
    <property type="term" value="F:tRNA (guanine) methyltransferase activity"/>
    <property type="evidence" value="ECO:0007669"/>
    <property type="project" value="InterPro"/>
</dbReference>
<evidence type="ECO:0000313" key="5">
    <source>
        <dbReference type="EMBL" id="VDD88612.1"/>
    </source>
</evidence>
<reference evidence="7" key="1">
    <citation type="submission" date="2016-04" db="UniProtKB">
        <authorList>
            <consortium name="WormBaseParasite"/>
        </authorList>
    </citation>
    <scope>IDENTIFICATION</scope>
</reference>
<evidence type="ECO:0000313" key="6">
    <source>
        <dbReference type="Proteomes" id="UP000274131"/>
    </source>
</evidence>
<dbReference type="Gene3D" id="3.40.1280.10">
    <property type="match status" value="1"/>
</dbReference>
<keyword evidence="6" id="KW-1185">Reference proteome</keyword>
<dbReference type="PANTHER" id="PTHR12029:SF11">
    <property type="entry name" value="METHYLTRANSFERASE TARBP1-RELATED"/>
    <property type="match status" value="1"/>
</dbReference>
<feature type="domain" description="TARBP1" evidence="4">
    <location>
        <begin position="69"/>
        <end position="153"/>
    </location>
</feature>
<keyword evidence="1" id="KW-0489">Methyltransferase</keyword>
<dbReference type="Proteomes" id="UP000274131">
    <property type="component" value="Unassembled WGS sequence"/>
</dbReference>
<dbReference type="InterPro" id="IPR044748">
    <property type="entry name" value="Trm3/TARBP1_C"/>
</dbReference>
<dbReference type="EMBL" id="UXUI01007674">
    <property type="protein sequence ID" value="VDD88612.1"/>
    <property type="molecule type" value="Genomic_DNA"/>
</dbReference>
<sequence>MYETRRLLFRVVEQCSSKDLTTAVLILYYCAQKNWSFVNILKLCRSLVNYTKSRQVRKVIIGTLKTILANRNESFWSVYFVVLDAMEEPQFHLVEPVLPRINILLDEFLKLDQVGDKTFYWEWIEVLLAKGLLHPNGWIRNWTIMRIISIDPNDFLFSQSVSVNPAKFFVTPSTLFYQFWCSRLLLADSLRFSFLMIIYQILLQENREVVYHWCLKKITDTAQQYSVKLLEEWILIKLLCTQPKLIEDFTNQERTDTISFCFQSFLPWCTAQNFSIRCSAIAALRCLWVSSSALLRENSEHIRRVITFDAEPAGNARRIVETLCNDFYFSVFHPEENYNLQVICDIFPRKTGLPDEETIPPTIFPDVFFINEVPFVLYEASGTLEAAPSLVFSVKFSFNCACFAKRSDKQSLLNFTAQKELGDLSGDDVQRKLCAARGKWRRPEGKSLVVVASLVSKATNLGGLCRTCEVFGVEKLVIADLNVLNDQNFKALSTSSEKWVDFVKPSELIDYLKTQRDQGYTIIAAEQSTGSVYFNNFKYPKKWTESCFRDEREGIPVHLIRFVDSTVEIPQTGQTRSLNVHVTGALFIEKYAEAHYF</sequence>
<dbReference type="WBParaSite" id="EVEC_0000404701-mRNA-1">
    <property type="protein sequence ID" value="EVEC_0000404701-mRNA-1"/>
    <property type="gene ID" value="EVEC_0000404701"/>
</dbReference>
<keyword evidence="2" id="KW-0808">Transferase</keyword>
<dbReference type="InterPro" id="IPR001537">
    <property type="entry name" value="SpoU_MeTrfase"/>
</dbReference>
<organism evidence="7">
    <name type="scientific">Enterobius vermicularis</name>
    <name type="common">Human pinworm</name>
    <dbReference type="NCBI Taxonomy" id="51028"/>
    <lineage>
        <taxon>Eukaryota</taxon>
        <taxon>Metazoa</taxon>
        <taxon>Ecdysozoa</taxon>
        <taxon>Nematoda</taxon>
        <taxon>Chromadorea</taxon>
        <taxon>Rhabditida</taxon>
        <taxon>Spirurina</taxon>
        <taxon>Oxyuridomorpha</taxon>
        <taxon>Oxyuroidea</taxon>
        <taxon>Oxyuridae</taxon>
        <taxon>Enterobius</taxon>
    </lineage>
</organism>
<accession>A0A158QA42</accession>
<dbReference type="PANTHER" id="PTHR12029">
    <property type="entry name" value="RNA METHYLTRANSFERASE"/>
    <property type="match status" value="1"/>
</dbReference>
<dbReference type="CDD" id="cd18091">
    <property type="entry name" value="SpoU-like_TRM3-like"/>
    <property type="match status" value="1"/>
</dbReference>
<evidence type="ECO:0000313" key="7">
    <source>
        <dbReference type="WBParaSite" id="EVEC_0000404701-mRNA-1"/>
    </source>
</evidence>
<name>A0A158QA42_ENTVE</name>
<dbReference type="OrthoDB" id="241340at2759"/>
<dbReference type="Pfam" id="PF00588">
    <property type="entry name" value="SpoU_methylase"/>
    <property type="match status" value="1"/>
</dbReference>
<dbReference type="SUPFAM" id="SSF75217">
    <property type="entry name" value="alpha/beta knot"/>
    <property type="match status" value="1"/>
</dbReference>
<dbReference type="InterPro" id="IPR056921">
    <property type="entry name" value="TARBP1_dom"/>
</dbReference>
<gene>
    <name evidence="5" type="ORF">EVEC_LOCUS3755</name>
</gene>
<protein>
    <submittedName>
        <fullName evidence="7">SpoU_methylase domain-containing protein</fullName>
    </submittedName>
</protein>
<dbReference type="AlphaFoldDB" id="A0A158QA42"/>
<dbReference type="InterPro" id="IPR045330">
    <property type="entry name" value="TRM3/TARBP1"/>
</dbReference>
<reference evidence="5 6" key="2">
    <citation type="submission" date="2018-10" db="EMBL/GenBank/DDBJ databases">
        <authorList>
            <consortium name="Pathogen Informatics"/>
        </authorList>
    </citation>
    <scope>NUCLEOTIDE SEQUENCE [LARGE SCALE GENOMIC DNA]</scope>
</reference>
<evidence type="ECO:0000256" key="1">
    <source>
        <dbReference type="ARBA" id="ARBA00022603"/>
    </source>
</evidence>
<dbReference type="InterPro" id="IPR029026">
    <property type="entry name" value="tRNA_m1G_MTases_N"/>
</dbReference>